<comment type="cofactor">
    <cofactor evidence="8 9">
        <name>Zn(2+)</name>
        <dbReference type="ChEBI" id="CHEBI:29105"/>
    </cofactor>
    <text evidence="8 9">Binds 1 zinc ion per subunit.</text>
</comment>
<dbReference type="InterPro" id="IPR024079">
    <property type="entry name" value="MetalloPept_cat_dom_sf"/>
</dbReference>
<organism evidence="11">
    <name type="scientific">Strongyloides ratti</name>
    <name type="common">Parasitic roundworm</name>
    <dbReference type="NCBI Taxonomy" id="34506"/>
    <lineage>
        <taxon>Eukaryota</taxon>
        <taxon>Metazoa</taxon>
        <taxon>Ecdysozoa</taxon>
        <taxon>Nematoda</taxon>
        <taxon>Chromadorea</taxon>
        <taxon>Rhabditida</taxon>
        <taxon>Tylenchina</taxon>
        <taxon>Panagrolaimomorpha</taxon>
        <taxon>Strongyloidoidea</taxon>
        <taxon>Strongyloididae</taxon>
        <taxon>Strongyloides</taxon>
    </lineage>
</organism>
<keyword evidence="12" id="KW-1185">Reference proteome</keyword>
<evidence type="ECO:0000256" key="3">
    <source>
        <dbReference type="ARBA" id="ARBA00022723"/>
    </source>
</evidence>
<feature type="active site" evidence="8">
    <location>
        <position position="153"/>
    </location>
</feature>
<evidence type="ECO:0000256" key="2">
    <source>
        <dbReference type="ARBA" id="ARBA00022670"/>
    </source>
</evidence>
<evidence type="ECO:0000259" key="10">
    <source>
        <dbReference type="PROSITE" id="PS51864"/>
    </source>
</evidence>
<dbReference type="PROSITE" id="PS00022">
    <property type="entry name" value="EGF_1"/>
    <property type="match status" value="1"/>
</dbReference>
<dbReference type="Proteomes" id="UP000035682">
    <property type="component" value="Unplaced"/>
</dbReference>
<keyword evidence="2 8" id="KW-0645">Protease</keyword>
<comment type="caution">
    <text evidence="8">Lacks conserved residue(s) required for the propagation of feature annotation.</text>
</comment>
<dbReference type="PROSITE" id="PS51864">
    <property type="entry name" value="ASTACIN"/>
    <property type="match status" value="1"/>
</dbReference>
<feature type="signal peptide" evidence="9">
    <location>
        <begin position="1"/>
        <end position="22"/>
    </location>
</feature>
<sequence>MNSKVVTKHAFFLLILLKNYFTIEEYITKKNFKRSVDQINNFIFNFSETFYSKINSRKKRKIVSNEHAKWYLPINYHVSEPLNPFVIRKVIETIEKETCIKFQYQKSFAPFTTGIIYLYTGNCLSFVGNIRRDNWQVVEIGKRCDYVGGILHETLHALGLYHEQCRFDRDFFVKIYKENMMKSNVHDCQKYNVDSAFHYHLSYDYGSIMQYPVDAFSINGRKTMVPIDPLYEGTMGQMERLSFIDSKILNLHYCSHMCTFKKLCYNYGYQDPQNCHICRCIEGFTGPLCKDFEKKRPRCGAPILFTLKTVKFMILKGKKNCIYHFISKQKKKILLNILKLYMFPNYQPACKYNNVVEIKYWMDKSVTGARFCLQQYNKKILSHTDSMILHYRSLQNTNFVQLTYRELN</sequence>
<dbReference type="RefSeq" id="XP_024509819.1">
    <property type="nucleotide sequence ID" value="XM_024644239.1"/>
</dbReference>
<dbReference type="PRINTS" id="PR00480">
    <property type="entry name" value="ASTACIN"/>
</dbReference>
<keyword evidence="3 8" id="KW-0479">Metal-binding</keyword>
<dbReference type="GO" id="GO:0008270">
    <property type="term" value="F:zinc ion binding"/>
    <property type="evidence" value="ECO:0007669"/>
    <property type="project" value="UniProtKB-UniRule"/>
</dbReference>
<gene>
    <name evidence="11 13 14" type="ORF">SRAE_2000524800</name>
</gene>
<feature type="domain" description="Peptidase M12A" evidence="10">
    <location>
        <begin position="60"/>
        <end position="255"/>
    </location>
</feature>
<feature type="binding site" evidence="8">
    <location>
        <position position="156"/>
    </location>
    <ligand>
        <name>Zn(2+)</name>
        <dbReference type="ChEBI" id="CHEBI:29105"/>
        <note>catalytic</note>
    </ligand>
</feature>
<dbReference type="SUPFAM" id="SSF49854">
    <property type="entry name" value="Spermadhesin, CUB domain"/>
    <property type="match status" value="1"/>
</dbReference>
<evidence type="ECO:0000313" key="13">
    <source>
        <dbReference type="WBParaSite" id="SRAE_2000524800.1"/>
    </source>
</evidence>
<dbReference type="InterPro" id="IPR001506">
    <property type="entry name" value="Peptidase_M12A"/>
</dbReference>
<keyword evidence="4 8" id="KW-0378">Hydrolase</keyword>
<dbReference type="Gene3D" id="2.60.120.290">
    <property type="entry name" value="Spermadhesin, CUB domain"/>
    <property type="match status" value="1"/>
</dbReference>
<feature type="disulfide bond" evidence="8">
    <location>
        <begin position="99"/>
        <end position="254"/>
    </location>
</feature>
<protein>
    <recommendedName>
        <fullName evidence="9">Metalloendopeptidase</fullName>
        <ecNumber evidence="9">3.4.24.-</ecNumber>
    </recommendedName>
</protein>
<evidence type="ECO:0000256" key="8">
    <source>
        <dbReference type="PROSITE-ProRule" id="PRU01211"/>
    </source>
</evidence>
<name>A0A090N0G0_STRRB</name>
<keyword evidence="9" id="KW-0732">Signal</keyword>
<reference evidence="13" key="2">
    <citation type="submission" date="2020-12" db="UniProtKB">
        <authorList>
            <consortium name="WormBaseParasite"/>
        </authorList>
    </citation>
    <scope>IDENTIFICATION</scope>
</reference>
<keyword evidence="6 8" id="KW-0482">Metalloprotease</keyword>
<keyword evidence="7 8" id="KW-1015">Disulfide bond</keyword>
<dbReference type="SUPFAM" id="SSF55486">
    <property type="entry name" value="Metalloproteases ('zincins'), catalytic domain"/>
    <property type="match status" value="1"/>
</dbReference>
<reference evidence="11 12" key="1">
    <citation type="submission" date="2014-09" db="EMBL/GenBank/DDBJ databases">
        <authorList>
            <person name="Martin A.A."/>
        </authorList>
    </citation>
    <scope>NUCLEOTIDE SEQUENCE</scope>
    <source>
        <strain evidence="12">ED321</strain>
        <strain evidence="11">ED321 Heterogonic</strain>
    </source>
</reference>
<dbReference type="Gene3D" id="3.40.390.10">
    <property type="entry name" value="Collagenase (Catalytic Domain)"/>
    <property type="match status" value="1"/>
</dbReference>
<feature type="binding site" evidence="8">
    <location>
        <position position="162"/>
    </location>
    <ligand>
        <name>Zn(2+)</name>
        <dbReference type="ChEBI" id="CHEBI:29105"/>
        <note>catalytic</note>
    </ligand>
</feature>
<dbReference type="GO" id="GO:0006508">
    <property type="term" value="P:proteolysis"/>
    <property type="evidence" value="ECO:0007669"/>
    <property type="project" value="UniProtKB-KW"/>
</dbReference>
<accession>A0A090N0G0</accession>
<dbReference type="InterPro" id="IPR034035">
    <property type="entry name" value="Astacin-like_dom"/>
</dbReference>
<dbReference type="SMART" id="SM00235">
    <property type="entry name" value="ZnMc"/>
    <property type="match status" value="1"/>
</dbReference>
<keyword evidence="5 8" id="KW-0862">Zinc</keyword>
<dbReference type="GeneID" id="36383001"/>
<dbReference type="InterPro" id="IPR006026">
    <property type="entry name" value="Peptidase_Metallo"/>
</dbReference>
<dbReference type="WBParaSite" id="SRAE_2000524800.1">
    <property type="protein sequence ID" value="SRAE_2000524800.1"/>
    <property type="gene ID" value="WBGene00265508"/>
</dbReference>
<dbReference type="OMA" id="CHICRCI"/>
<dbReference type="EMBL" id="LN609529">
    <property type="protein sequence ID" value="CEF70623.1"/>
    <property type="molecule type" value="Genomic_DNA"/>
</dbReference>
<evidence type="ECO:0000256" key="5">
    <source>
        <dbReference type="ARBA" id="ARBA00022833"/>
    </source>
</evidence>
<dbReference type="Pfam" id="PF01400">
    <property type="entry name" value="Astacin"/>
    <property type="match status" value="1"/>
</dbReference>
<dbReference type="EC" id="3.4.24.-" evidence="9"/>
<dbReference type="PROSITE" id="PS01186">
    <property type="entry name" value="EGF_2"/>
    <property type="match status" value="1"/>
</dbReference>
<dbReference type="PANTHER" id="PTHR10127:SF780">
    <property type="entry name" value="METALLOENDOPEPTIDASE"/>
    <property type="match status" value="1"/>
</dbReference>
<feature type="binding site" evidence="8">
    <location>
        <position position="152"/>
    </location>
    <ligand>
        <name>Zn(2+)</name>
        <dbReference type="ChEBI" id="CHEBI:29105"/>
        <note>catalytic</note>
    </ligand>
</feature>
<keyword evidence="1" id="KW-0245">EGF-like domain</keyword>
<evidence type="ECO:0000256" key="4">
    <source>
        <dbReference type="ARBA" id="ARBA00022801"/>
    </source>
</evidence>
<feature type="chain" id="PRO_5015017766" description="Metalloendopeptidase" evidence="9">
    <location>
        <begin position="23"/>
        <end position="408"/>
    </location>
</feature>
<evidence type="ECO:0000313" key="11">
    <source>
        <dbReference type="EMBL" id="CEF70623.1"/>
    </source>
</evidence>
<dbReference type="PANTHER" id="PTHR10127">
    <property type="entry name" value="DISCOIDIN, CUB, EGF, LAMININ , AND ZINC METALLOPROTEASE DOMAIN CONTAINING"/>
    <property type="match status" value="1"/>
</dbReference>
<evidence type="ECO:0000256" key="7">
    <source>
        <dbReference type="ARBA" id="ARBA00023157"/>
    </source>
</evidence>
<proteinExistence type="predicted"/>
<evidence type="ECO:0000313" key="14">
    <source>
        <dbReference type="WormBase" id="SRAE_2000524800"/>
    </source>
</evidence>
<dbReference type="WormBase" id="SRAE_2000524800">
    <property type="protein sequence ID" value="SRP04164"/>
    <property type="gene ID" value="WBGene00265508"/>
</dbReference>
<evidence type="ECO:0000313" key="12">
    <source>
        <dbReference type="Proteomes" id="UP000035682"/>
    </source>
</evidence>
<dbReference type="GO" id="GO:0004222">
    <property type="term" value="F:metalloendopeptidase activity"/>
    <property type="evidence" value="ECO:0007669"/>
    <property type="project" value="UniProtKB-UniRule"/>
</dbReference>
<dbReference type="InterPro" id="IPR035914">
    <property type="entry name" value="Sperma_CUB_dom_sf"/>
</dbReference>
<dbReference type="AlphaFoldDB" id="A0A090N0G0"/>
<dbReference type="CDD" id="cd04280">
    <property type="entry name" value="ZnMc_astacin_like"/>
    <property type="match status" value="1"/>
</dbReference>
<evidence type="ECO:0000256" key="1">
    <source>
        <dbReference type="ARBA" id="ARBA00022536"/>
    </source>
</evidence>
<dbReference type="CTD" id="36383001"/>
<evidence type="ECO:0000256" key="9">
    <source>
        <dbReference type="RuleBase" id="RU361183"/>
    </source>
</evidence>
<dbReference type="OrthoDB" id="291007at2759"/>
<dbReference type="InterPro" id="IPR000742">
    <property type="entry name" value="EGF"/>
</dbReference>
<evidence type="ECO:0000256" key="6">
    <source>
        <dbReference type="ARBA" id="ARBA00023049"/>
    </source>
</evidence>